<organism evidence="2 3">
    <name type="scientific">Monoraphidium neglectum</name>
    <dbReference type="NCBI Taxonomy" id="145388"/>
    <lineage>
        <taxon>Eukaryota</taxon>
        <taxon>Viridiplantae</taxon>
        <taxon>Chlorophyta</taxon>
        <taxon>core chlorophytes</taxon>
        <taxon>Chlorophyceae</taxon>
        <taxon>CS clade</taxon>
        <taxon>Sphaeropleales</taxon>
        <taxon>Selenastraceae</taxon>
        <taxon>Monoraphidium</taxon>
    </lineage>
</organism>
<feature type="compositionally biased region" description="Basic and acidic residues" evidence="1">
    <location>
        <begin position="330"/>
        <end position="340"/>
    </location>
</feature>
<proteinExistence type="predicted"/>
<feature type="compositionally biased region" description="Gly residues" evidence="1">
    <location>
        <begin position="343"/>
        <end position="360"/>
    </location>
</feature>
<dbReference type="AlphaFoldDB" id="A0A0D2KJI8"/>
<dbReference type="GeneID" id="25729278"/>
<protein>
    <submittedName>
        <fullName evidence="2">Uncharacterized protein</fullName>
    </submittedName>
</protein>
<feature type="compositionally biased region" description="Low complexity" evidence="1">
    <location>
        <begin position="152"/>
        <end position="187"/>
    </location>
</feature>
<sequence length="360" mass="36002">MAPQPLSKGGAPRGISQDGRFTLAPEVAKSLLPGLQVPLPWADDGTTPQIRAAASLVGADAASRRVLGEGGAAGVCVIKGVVSGGAQHRRPGQHIQFLDELKRQLADLRGAGCRLEAAAWRLGRGDELWLEVTVVGPAGQDPCGAGRTNANASAGPRGRTPRAARAPACAPKVAATPKRPCGGSSAGPPAPGSGARGGGASFSDEPSRDQAAGSPAAGSPAAAAGRGARGGGGSGGSPGGAAFDAGRDLPEVKSLFQMGMAATDLAQKLQPRDKGLLKDLDDALRLSNQAVRLGKVQEGSLLVWWTRVTLARTSGDALEALRMLPAKLRQDAQDSLHSETEGEGAGVGDGGGGGGSKDGL</sequence>
<accession>A0A0D2KJI8</accession>
<dbReference type="KEGG" id="mng:MNEG_11963"/>
<feature type="region of interest" description="Disordered" evidence="1">
    <location>
        <begin position="139"/>
        <end position="246"/>
    </location>
</feature>
<name>A0A0D2KJI8_9CHLO</name>
<evidence type="ECO:0000313" key="3">
    <source>
        <dbReference type="Proteomes" id="UP000054498"/>
    </source>
</evidence>
<dbReference type="EMBL" id="KK103209">
    <property type="protein sequence ID" value="KIY95998.1"/>
    <property type="molecule type" value="Genomic_DNA"/>
</dbReference>
<feature type="region of interest" description="Disordered" evidence="1">
    <location>
        <begin position="330"/>
        <end position="360"/>
    </location>
</feature>
<feature type="compositionally biased region" description="Low complexity" evidence="1">
    <location>
        <begin position="211"/>
        <end position="226"/>
    </location>
</feature>
<evidence type="ECO:0000313" key="2">
    <source>
        <dbReference type="EMBL" id="KIY95998.1"/>
    </source>
</evidence>
<feature type="compositionally biased region" description="Gly residues" evidence="1">
    <location>
        <begin position="227"/>
        <end position="239"/>
    </location>
</feature>
<gene>
    <name evidence="2" type="ORF">MNEG_11963</name>
</gene>
<reference evidence="2 3" key="1">
    <citation type="journal article" date="2013" name="BMC Genomics">
        <title>Reconstruction of the lipid metabolism for the microalga Monoraphidium neglectum from its genome sequence reveals characteristics suitable for biofuel production.</title>
        <authorList>
            <person name="Bogen C."/>
            <person name="Al-Dilaimi A."/>
            <person name="Albersmeier A."/>
            <person name="Wichmann J."/>
            <person name="Grundmann M."/>
            <person name="Rupp O."/>
            <person name="Lauersen K.J."/>
            <person name="Blifernez-Klassen O."/>
            <person name="Kalinowski J."/>
            <person name="Goesmann A."/>
            <person name="Mussgnug J.H."/>
            <person name="Kruse O."/>
        </authorList>
    </citation>
    <scope>NUCLEOTIDE SEQUENCE [LARGE SCALE GENOMIC DNA]</scope>
    <source>
        <strain evidence="2 3">SAG 48.87</strain>
    </source>
</reference>
<evidence type="ECO:0000256" key="1">
    <source>
        <dbReference type="SAM" id="MobiDB-lite"/>
    </source>
</evidence>
<keyword evidence="3" id="KW-1185">Reference proteome</keyword>
<dbReference type="Proteomes" id="UP000054498">
    <property type="component" value="Unassembled WGS sequence"/>
</dbReference>
<dbReference type="RefSeq" id="XP_013895018.1">
    <property type="nucleotide sequence ID" value="XM_014039564.1"/>
</dbReference>